<name>A0AA39VVJ9_ACESA</name>
<dbReference type="Proteomes" id="UP001168877">
    <property type="component" value="Unassembled WGS sequence"/>
</dbReference>
<dbReference type="AlphaFoldDB" id="A0AA39VVJ9"/>
<reference evidence="1" key="1">
    <citation type="journal article" date="2022" name="Plant J.">
        <title>Strategies of tolerance reflected in two North American maple genomes.</title>
        <authorList>
            <person name="McEvoy S.L."/>
            <person name="Sezen U.U."/>
            <person name="Trouern-Trend A."/>
            <person name="McMahon S.M."/>
            <person name="Schaberg P.G."/>
            <person name="Yang J."/>
            <person name="Wegrzyn J.L."/>
            <person name="Swenson N.G."/>
        </authorList>
    </citation>
    <scope>NUCLEOTIDE SEQUENCE</scope>
    <source>
        <strain evidence="1">NS2018</strain>
    </source>
</reference>
<evidence type="ECO:0000313" key="1">
    <source>
        <dbReference type="EMBL" id="KAK0594145.1"/>
    </source>
</evidence>
<accession>A0AA39VVJ9</accession>
<reference evidence="1" key="2">
    <citation type="submission" date="2023-06" db="EMBL/GenBank/DDBJ databases">
        <authorList>
            <person name="Swenson N.G."/>
            <person name="Wegrzyn J.L."/>
            <person name="Mcevoy S.L."/>
        </authorList>
    </citation>
    <scope>NUCLEOTIDE SEQUENCE</scope>
    <source>
        <strain evidence="1">NS2018</strain>
        <tissue evidence="1">Leaf</tissue>
    </source>
</reference>
<evidence type="ECO:0000313" key="3">
    <source>
        <dbReference type="Proteomes" id="UP001168877"/>
    </source>
</evidence>
<evidence type="ECO:0000313" key="2">
    <source>
        <dbReference type="EMBL" id="KAK0594171.1"/>
    </source>
</evidence>
<sequence>MHGHEFGICRIPSSLSIGNSSIRGETAVPFGGFVTAVPTAELNPRIKSIRSETAFHIGGHPTADSTAEFKRRFHSAARPPIRPPITNRGENQGDAKCISIGGLRAKPSTF</sequence>
<gene>
    <name evidence="2" type="ORF">LWI29_015351</name>
    <name evidence="1" type="ORF">LWI29_030664</name>
</gene>
<dbReference type="EMBL" id="JAUESC010000109">
    <property type="protein sequence ID" value="KAK0594145.1"/>
    <property type="molecule type" value="Genomic_DNA"/>
</dbReference>
<proteinExistence type="predicted"/>
<organism evidence="1 3">
    <name type="scientific">Acer saccharum</name>
    <name type="common">Sugar maple</name>
    <dbReference type="NCBI Taxonomy" id="4024"/>
    <lineage>
        <taxon>Eukaryota</taxon>
        <taxon>Viridiplantae</taxon>
        <taxon>Streptophyta</taxon>
        <taxon>Embryophyta</taxon>
        <taxon>Tracheophyta</taxon>
        <taxon>Spermatophyta</taxon>
        <taxon>Magnoliopsida</taxon>
        <taxon>eudicotyledons</taxon>
        <taxon>Gunneridae</taxon>
        <taxon>Pentapetalae</taxon>
        <taxon>rosids</taxon>
        <taxon>malvids</taxon>
        <taxon>Sapindales</taxon>
        <taxon>Sapindaceae</taxon>
        <taxon>Hippocastanoideae</taxon>
        <taxon>Acereae</taxon>
        <taxon>Acer</taxon>
    </lineage>
</organism>
<dbReference type="EMBL" id="JAUESC010000104">
    <property type="protein sequence ID" value="KAK0594171.1"/>
    <property type="molecule type" value="Genomic_DNA"/>
</dbReference>
<protein>
    <submittedName>
        <fullName evidence="1">Uncharacterized protein</fullName>
    </submittedName>
</protein>
<comment type="caution">
    <text evidence="1">The sequence shown here is derived from an EMBL/GenBank/DDBJ whole genome shotgun (WGS) entry which is preliminary data.</text>
</comment>
<keyword evidence="3" id="KW-1185">Reference proteome</keyword>